<dbReference type="HOGENOM" id="CLU_976675_0_0_1"/>
<organism evidence="2 3">
    <name type="scientific">Drechslerella stenobrocha 248</name>
    <dbReference type="NCBI Taxonomy" id="1043628"/>
    <lineage>
        <taxon>Eukaryota</taxon>
        <taxon>Fungi</taxon>
        <taxon>Dikarya</taxon>
        <taxon>Ascomycota</taxon>
        <taxon>Pezizomycotina</taxon>
        <taxon>Orbiliomycetes</taxon>
        <taxon>Orbiliales</taxon>
        <taxon>Orbiliaceae</taxon>
        <taxon>Drechslerella</taxon>
    </lineage>
</organism>
<reference evidence="2 3" key="1">
    <citation type="submission" date="2013-05" db="EMBL/GenBank/DDBJ databases">
        <title>Drechslerella stenobrocha genome reveals carnivorous origination and mechanical trapping mechanism of predatory fungi.</title>
        <authorList>
            <person name="Liu X."/>
            <person name="Zhang W."/>
            <person name="Liu K."/>
        </authorList>
    </citation>
    <scope>NUCLEOTIDE SEQUENCE [LARGE SCALE GENOMIC DNA]</scope>
    <source>
        <strain evidence="2 3">248</strain>
    </source>
</reference>
<feature type="region of interest" description="Disordered" evidence="1">
    <location>
        <begin position="20"/>
        <end position="82"/>
    </location>
</feature>
<evidence type="ECO:0000313" key="2">
    <source>
        <dbReference type="EMBL" id="EWC46056.1"/>
    </source>
</evidence>
<accession>W7HPL4</accession>
<protein>
    <submittedName>
        <fullName evidence="2">Uncharacterized protein</fullName>
    </submittedName>
</protein>
<evidence type="ECO:0000256" key="1">
    <source>
        <dbReference type="SAM" id="MobiDB-lite"/>
    </source>
</evidence>
<dbReference type="Proteomes" id="UP000024837">
    <property type="component" value="Unassembled WGS sequence"/>
</dbReference>
<feature type="compositionally biased region" description="Pro residues" evidence="1">
    <location>
        <begin position="27"/>
        <end position="54"/>
    </location>
</feature>
<evidence type="ECO:0000313" key="3">
    <source>
        <dbReference type="Proteomes" id="UP000024837"/>
    </source>
</evidence>
<feature type="compositionally biased region" description="Polar residues" evidence="1">
    <location>
        <begin position="69"/>
        <end position="82"/>
    </location>
</feature>
<sequence>MPPTHKTTFDGVYSSLADVLRPNFTVPKPPSPSPPPPASPRPPPPPPPPSPATPPLNGSTGHATPPAGNGNTTSGQPATRTSATAEMTVAEQIRTFLTTFTSRTNVNDLAYRLLPLRTAAGALARVATGQQFAPLGEHVLWHEWAGAYILASDAGWCCVYADESRSDGQVPTYTSVTSAGRFTYPIEPIAGSGDTATGSAGAVASASSGVGVTGVTGTGDKGVEYLGVTAEIAGGRIRHLAEMWAVIRTREQRKVEAEKRAEEERKLLDMRRQARRVGFRRHSLS</sequence>
<name>W7HPL4_9PEZI</name>
<proteinExistence type="predicted"/>
<dbReference type="EMBL" id="KI966421">
    <property type="protein sequence ID" value="EWC46056.1"/>
    <property type="molecule type" value="Genomic_DNA"/>
</dbReference>
<keyword evidence="3" id="KW-1185">Reference proteome</keyword>
<gene>
    <name evidence="2" type="ORF">DRE_04630</name>
</gene>
<dbReference type="AlphaFoldDB" id="W7HPL4"/>